<dbReference type="PROSITE" id="PS50977">
    <property type="entry name" value="HTH_TETR_2"/>
    <property type="match status" value="1"/>
</dbReference>
<dbReference type="InterPro" id="IPR050109">
    <property type="entry name" value="HTH-type_TetR-like_transc_reg"/>
</dbReference>
<feature type="DNA-binding region" description="H-T-H motif" evidence="4">
    <location>
        <begin position="32"/>
        <end position="51"/>
    </location>
</feature>
<dbReference type="InterPro" id="IPR036271">
    <property type="entry name" value="Tet_transcr_reg_TetR-rel_C_sf"/>
</dbReference>
<dbReference type="Proteomes" id="UP001592582">
    <property type="component" value="Unassembled WGS sequence"/>
</dbReference>
<dbReference type="Pfam" id="PF00440">
    <property type="entry name" value="TetR_N"/>
    <property type="match status" value="1"/>
</dbReference>
<feature type="domain" description="HTH tetR-type" evidence="5">
    <location>
        <begin position="9"/>
        <end position="69"/>
    </location>
</feature>
<evidence type="ECO:0000256" key="2">
    <source>
        <dbReference type="ARBA" id="ARBA00023125"/>
    </source>
</evidence>
<dbReference type="SUPFAM" id="SSF48498">
    <property type="entry name" value="Tetracyclin repressor-like, C-terminal domain"/>
    <property type="match status" value="1"/>
</dbReference>
<sequence length="198" mass="21443">MSSSNPRRTATRQKLYEAAVTLIAEQGFSATTVDEIAERAGVAKGTVYYNFASKSELFEELLRHGVGLLTAALKQAGPEAGLSGLPALDAMARAGLEFIRTYPSFAQLFVAETWRTNRTWQSTLRLMREETVSVVAAVLAEAVAAGELPDDLDVQLTASAVFGMVLVVALDWLAFQPERSLDDIHGGLSRLLRARMPA</sequence>
<dbReference type="RefSeq" id="WP_380513102.1">
    <property type="nucleotide sequence ID" value="NZ_JBHEZX010000011.1"/>
</dbReference>
<dbReference type="PANTHER" id="PTHR30055">
    <property type="entry name" value="HTH-TYPE TRANSCRIPTIONAL REGULATOR RUTR"/>
    <property type="match status" value="1"/>
</dbReference>
<evidence type="ECO:0000256" key="4">
    <source>
        <dbReference type="PROSITE-ProRule" id="PRU00335"/>
    </source>
</evidence>
<evidence type="ECO:0000313" key="8">
    <source>
        <dbReference type="Proteomes" id="UP001592530"/>
    </source>
</evidence>
<accession>A0ABV6VFB7</accession>
<dbReference type="Gene3D" id="1.10.10.60">
    <property type="entry name" value="Homeodomain-like"/>
    <property type="match status" value="1"/>
</dbReference>
<dbReference type="InterPro" id="IPR009057">
    <property type="entry name" value="Homeodomain-like_sf"/>
</dbReference>
<dbReference type="InterPro" id="IPR041490">
    <property type="entry name" value="KstR2_TetR_C"/>
</dbReference>
<dbReference type="InterPro" id="IPR001647">
    <property type="entry name" value="HTH_TetR"/>
</dbReference>
<dbReference type="Gene3D" id="1.10.357.10">
    <property type="entry name" value="Tetracycline Repressor, domain 2"/>
    <property type="match status" value="1"/>
</dbReference>
<evidence type="ECO:0000256" key="3">
    <source>
        <dbReference type="ARBA" id="ARBA00023163"/>
    </source>
</evidence>
<dbReference type="Proteomes" id="UP001592530">
    <property type="component" value="Unassembled WGS sequence"/>
</dbReference>
<reference evidence="8 9" key="1">
    <citation type="submission" date="2024-09" db="EMBL/GenBank/DDBJ databases">
        <authorList>
            <person name="Lee S.D."/>
        </authorList>
    </citation>
    <scope>NUCLEOTIDE SEQUENCE [LARGE SCALE GENOMIC DNA]</scope>
    <source>
        <strain evidence="6 9">N1-1</strain>
        <strain evidence="7 8">N1-3</strain>
    </source>
</reference>
<gene>
    <name evidence="7" type="ORF">ACEZDB_34995</name>
    <name evidence="6" type="ORF">ACEZDG_24440</name>
</gene>
<evidence type="ECO:0000256" key="1">
    <source>
        <dbReference type="ARBA" id="ARBA00023015"/>
    </source>
</evidence>
<keyword evidence="1" id="KW-0805">Transcription regulation</keyword>
<dbReference type="SUPFAM" id="SSF46689">
    <property type="entry name" value="Homeodomain-like"/>
    <property type="match status" value="1"/>
</dbReference>
<keyword evidence="3" id="KW-0804">Transcription</keyword>
<keyword evidence="9" id="KW-1185">Reference proteome</keyword>
<evidence type="ECO:0000313" key="7">
    <source>
        <dbReference type="EMBL" id="MFC1435856.1"/>
    </source>
</evidence>
<evidence type="ECO:0000313" key="6">
    <source>
        <dbReference type="EMBL" id="MFC1412422.1"/>
    </source>
</evidence>
<dbReference type="PRINTS" id="PR00455">
    <property type="entry name" value="HTHTETR"/>
</dbReference>
<dbReference type="EMBL" id="JBHEZX010000011">
    <property type="protein sequence ID" value="MFC1412422.1"/>
    <property type="molecule type" value="Genomic_DNA"/>
</dbReference>
<name>A0ABV6VFB7_9ACTN</name>
<comment type="caution">
    <text evidence="6">The sequence shown here is derived from an EMBL/GenBank/DDBJ whole genome shotgun (WGS) entry which is preliminary data.</text>
</comment>
<evidence type="ECO:0000313" key="9">
    <source>
        <dbReference type="Proteomes" id="UP001592582"/>
    </source>
</evidence>
<dbReference type="Pfam" id="PF17932">
    <property type="entry name" value="TetR_C_24"/>
    <property type="match status" value="1"/>
</dbReference>
<protein>
    <submittedName>
        <fullName evidence="6">TetR/AcrR family transcriptional regulator</fullName>
    </submittedName>
</protein>
<dbReference type="PANTHER" id="PTHR30055:SF238">
    <property type="entry name" value="MYCOFACTOCIN BIOSYNTHESIS TRANSCRIPTIONAL REGULATOR MFTR-RELATED"/>
    <property type="match status" value="1"/>
</dbReference>
<organism evidence="6 9">
    <name type="scientific">Streptacidiphilus alkalitolerans</name>
    <dbReference type="NCBI Taxonomy" id="3342712"/>
    <lineage>
        <taxon>Bacteria</taxon>
        <taxon>Bacillati</taxon>
        <taxon>Actinomycetota</taxon>
        <taxon>Actinomycetes</taxon>
        <taxon>Kitasatosporales</taxon>
        <taxon>Streptomycetaceae</taxon>
        <taxon>Streptacidiphilus</taxon>
    </lineage>
</organism>
<keyword evidence="2 4" id="KW-0238">DNA-binding</keyword>
<proteinExistence type="predicted"/>
<evidence type="ECO:0000259" key="5">
    <source>
        <dbReference type="PROSITE" id="PS50977"/>
    </source>
</evidence>
<dbReference type="EMBL" id="JBHEZY010000022">
    <property type="protein sequence ID" value="MFC1435856.1"/>
    <property type="molecule type" value="Genomic_DNA"/>
</dbReference>